<dbReference type="AlphaFoldDB" id="Q01Z14"/>
<accession>Q01Z14</accession>
<reference evidence="1" key="1">
    <citation type="submission" date="2006-10" db="EMBL/GenBank/DDBJ databases">
        <title>Complete sequence of Solibacter usitatus Ellin6076.</title>
        <authorList>
            <consortium name="US DOE Joint Genome Institute"/>
            <person name="Copeland A."/>
            <person name="Lucas S."/>
            <person name="Lapidus A."/>
            <person name="Barry K."/>
            <person name="Detter J.C."/>
            <person name="Glavina del Rio T."/>
            <person name="Hammon N."/>
            <person name="Israni S."/>
            <person name="Dalin E."/>
            <person name="Tice H."/>
            <person name="Pitluck S."/>
            <person name="Thompson L.S."/>
            <person name="Brettin T."/>
            <person name="Bruce D."/>
            <person name="Han C."/>
            <person name="Tapia R."/>
            <person name="Gilna P."/>
            <person name="Schmutz J."/>
            <person name="Larimer F."/>
            <person name="Land M."/>
            <person name="Hauser L."/>
            <person name="Kyrpides N."/>
            <person name="Mikhailova N."/>
            <person name="Janssen P.H."/>
            <person name="Kuske C.R."/>
            <person name="Richardson P."/>
        </authorList>
    </citation>
    <scope>NUCLEOTIDE SEQUENCE</scope>
    <source>
        <strain evidence="1">Ellin6076</strain>
    </source>
</reference>
<protein>
    <submittedName>
        <fullName evidence="1">Uncharacterized protein</fullName>
    </submittedName>
</protein>
<dbReference type="EMBL" id="CP000473">
    <property type="protein sequence ID" value="ABJ85101.1"/>
    <property type="molecule type" value="Genomic_DNA"/>
</dbReference>
<name>Q01Z14_SOLUE</name>
<dbReference type="STRING" id="234267.Acid_4137"/>
<proteinExistence type="predicted"/>
<dbReference type="HOGENOM" id="CLU_2439194_0_0_0"/>
<dbReference type="OrthoDB" id="9935212at2"/>
<dbReference type="InParanoid" id="Q01Z14"/>
<gene>
    <name evidence="1" type="ordered locus">Acid_4137</name>
</gene>
<organism evidence="1">
    <name type="scientific">Solibacter usitatus (strain Ellin6076)</name>
    <dbReference type="NCBI Taxonomy" id="234267"/>
    <lineage>
        <taxon>Bacteria</taxon>
        <taxon>Pseudomonadati</taxon>
        <taxon>Acidobacteriota</taxon>
        <taxon>Terriglobia</taxon>
        <taxon>Bryobacterales</taxon>
        <taxon>Solibacteraceae</taxon>
        <taxon>Candidatus Solibacter</taxon>
    </lineage>
</organism>
<dbReference type="KEGG" id="sus:Acid_4137"/>
<sequence length="90" mass="9924">MATVTTGLWAVGVGLVPGAEHWWFQDGQTYGQVRWFIAHPLALAGVERRAEIVEVFELVKADGTRQVNVHVRNIGNTPLTYAIWVAQVGP</sequence>
<evidence type="ECO:0000313" key="1">
    <source>
        <dbReference type="EMBL" id="ABJ85101.1"/>
    </source>
</evidence>